<dbReference type="SUPFAM" id="SSF56317">
    <property type="entry name" value="Carbon-nitrogen hydrolase"/>
    <property type="match status" value="1"/>
</dbReference>
<sequence length="262" mass="29995">MRVSAVQMDMKFEDPEKNYEKAEQLIRMAAKQKPDTIVLPETWNTGFFPEKNVSSFSDKGGQRTIELFSALSKELDVNIIAGSVVNEKQEGMYNTTYIFDRKGKCIAEYDKTHLFSYMNEDEHFKKGEKLTTFELDGVKCGVIICYDIRFLELIRTLTLQGIKILFVVAQWPVPRIKHWEILNQARAIENQIFVACVNSCGTAGETIYGGHSALIDPWGENIVQAGNTEEIITGDFDIEIVDKIRDTINVYNDRRTELYKII</sequence>
<dbReference type="eggNOG" id="COG0388">
    <property type="taxonomic scope" value="Bacteria"/>
</dbReference>
<dbReference type="Gene3D" id="3.60.110.10">
    <property type="entry name" value="Carbon-nitrogen hydrolase"/>
    <property type="match status" value="1"/>
</dbReference>
<name>E3H6I3_ILYPC</name>
<dbReference type="KEGG" id="ipo:Ilyop_0079"/>
<accession>E3H6I3</accession>
<evidence type="ECO:0000259" key="1">
    <source>
        <dbReference type="PROSITE" id="PS50263"/>
    </source>
</evidence>
<dbReference type="HOGENOM" id="CLU_030130_3_1_0"/>
<evidence type="ECO:0000313" key="3">
    <source>
        <dbReference type="Proteomes" id="UP000006875"/>
    </source>
</evidence>
<organism evidence="2 3">
    <name type="scientific">Ilyobacter polytropus (strain ATCC 51220 / DSM 2926 / LMG 16218 / CuHBu1)</name>
    <dbReference type="NCBI Taxonomy" id="572544"/>
    <lineage>
        <taxon>Bacteria</taxon>
        <taxon>Fusobacteriati</taxon>
        <taxon>Fusobacteriota</taxon>
        <taxon>Fusobacteriia</taxon>
        <taxon>Fusobacteriales</taxon>
        <taxon>Fusobacteriaceae</taxon>
        <taxon>Ilyobacter</taxon>
    </lineage>
</organism>
<dbReference type="EMBL" id="CP002281">
    <property type="protein sequence ID" value="ADO81868.1"/>
    <property type="molecule type" value="Genomic_DNA"/>
</dbReference>
<dbReference type="PROSITE" id="PS50263">
    <property type="entry name" value="CN_HYDROLASE"/>
    <property type="match status" value="1"/>
</dbReference>
<dbReference type="RefSeq" id="WP_013386539.1">
    <property type="nucleotide sequence ID" value="NC_014632.1"/>
</dbReference>
<proteinExistence type="predicted"/>
<feature type="domain" description="CN hydrolase" evidence="1">
    <location>
        <begin position="1"/>
        <end position="238"/>
    </location>
</feature>
<dbReference type="PANTHER" id="PTHR23088:SF27">
    <property type="entry name" value="DEAMINATED GLUTATHIONE AMIDASE"/>
    <property type="match status" value="1"/>
</dbReference>
<reference evidence="2 3" key="1">
    <citation type="journal article" date="2010" name="Stand. Genomic Sci.">
        <title>Complete genome sequence of Ilyobacter polytropus type strain (CuHbu1).</title>
        <authorList>
            <person name="Sikorski J."/>
            <person name="Chertkov O."/>
            <person name="Lapidus A."/>
            <person name="Nolan M."/>
            <person name="Lucas S."/>
            <person name="Del Rio T.G."/>
            <person name="Tice H."/>
            <person name="Cheng J.F."/>
            <person name="Tapia R."/>
            <person name="Han C."/>
            <person name="Goodwin L."/>
            <person name="Pitluck S."/>
            <person name="Liolios K."/>
            <person name="Ivanova N."/>
            <person name="Mavromatis K."/>
            <person name="Mikhailova N."/>
            <person name="Pati A."/>
            <person name="Chen A."/>
            <person name="Palaniappan K."/>
            <person name="Land M."/>
            <person name="Hauser L."/>
            <person name="Chang Y.J."/>
            <person name="Jeffries C.D."/>
            <person name="Brambilla E."/>
            <person name="Yasawong M."/>
            <person name="Rohde M."/>
            <person name="Pukall R."/>
            <person name="Spring S."/>
            <person name="Goker M."/>
            <person name="Woyke T."/>
            <person name="Bristow J."/>
            <person name="Eisen J.A."/>
            <person name="Markowitz V."/>
            <person name="Hugenholtz P."/>
            <person name="Kyrpides N.C."/>
            <person name="Klenk H.P."/>
        </authorList>
    </citation>
    <scope>NUCLEOTIDE SEQUENCE [LARGE SCALE GENOMIC DNA]</scope>
    <source>
        <strain evidence="3">ATCC 51220 / DSM 2926 / LMG 16218 / CuHBu1</strain>
    </source>
</reference>
<dbReference type="AlphaFoldDB" id="E3H6I3"/>
<protein>
    <submittedName>
        <fullName evidence="2">Nitrilase/cyanide hydratase and apolipoprotein N-acyltransferase</fullName>
    </submittedName>
</protein>
<dbReference type="InterPro" id="IPR003010">
    <property type="entry name" value="C-N_Hydrolase"/>
</dbReference>
<dbReference type="CDD" id="cd07583">
    <property type="entry name" value="nitrilase_5"/>
    <property type="match status" value="1"/>
</dbReference>
<gene>
    <name evidence="2" type="ordered locus">Ilyop_0079</name>
</gene>
<dbReference type="STRING" id="572544.Ilyop_0079"/>
<evidence type="ECO:0000313" key="2">
    <source>
        <dbReference type="EMBL" id="ADO81868.1"/>
    </source>
</evidence>
<dbReference type="Pfam" id="PF00795">
    <property type="entry name" value="CN_hydrolase"/>
    <property type="match status" value="1"/>
</dbReference>
<dbReference type="InterPro" id="IPR036526">
    <property type="entry name" value="C-N_Hydrolase_sf"/>
</dbReference>
<dbReference type="Proteomes" id="UP000006875">
    <property type="component" value="Chromosome"/>
</dbReference>
<keyword evidence="3" id="KW-1185">Reference proteome</keyword>
<dbReference type="PANTHER" id="PTHR23088">
    <property type="entry name" value="NITRILASE-RELATED"/>
    <property type="match status" value="1"/>
</dbReference>
<dbReference type="OrthoDB" id="9811121at2"/>